<feature type="transmembrane region" description="Helical" evidence="10">
    <location>
        <begin position="210"/>
        <end position="238"/>
    </location>
</feature>
<comment type="similarity">
    <text evidence="2 10">Belongs to the FliR/MopE/SpaR family.</text>
</comment>
<feature type="transmembrane region" description="Helical" evidence="10">
    <location>
        <begin position="93"/>
        <end position="113"/>
    </location>
</feature>
<accession>A0ABY5MHW5</accession>
<feature type="transmembrane region" description="Helical" evidence="10">
    <location>
        <begin position="176"/>
        <end position="198"/>
    </location>
</feature>
<dbReference type="EMBL" id="CP030941">
    <property type="protein sequence ID" value="UUP16833.1"/>
    <property type="molecule type" value="Genomic_DNA"/>
</dbReference>
<evidence type="ECO:0000256" key="9">
    <source>
        <dbReference type="NCBIfam" id="TIGR01400"/>
    </source>
</evidence>
<evidence type="ECO:0000256" key="3">
    <source>
        <dbReference type="ARBA" id="ARBA00021717"/>
    </source>
</evidence>
<evidence type="ECO:0000256" key="5">
    <source>
        <dbReference type="ARBA" id="ARBA00022692"/>
    </source>
</evidence>
<keyword evidence="7 10" id="KW-0472">Membrane</keyword>
<keyword evidence="8 10" id="KW-0975">Bacterial flagellum</keyword>
<feature type="transmembrane region" description="Helical" evidence="10">
    <location>
        <begin position="35"/>
        <end position="54"/>
    </location>
</feature>
<dbReference type="InterPro" id="IPR006303">
    <property type="entry name" value="FliR"/>
</dbReference>
<evidence type="ECO:0000313" key="12">
    <source>
        <dbReference type="Proteomes" id="UP001342418"/>
    </source>
</evidence>
<dbReference type="PANTHER" id="PTHR30065">
    <property type="entry name" value="FLAGELLAR BIOSYNTHETIC PROTEIN FLIR"/>
    <property type="match status" value="1"/>
</dbReference>
<proteinExistence type="inferred from homology"/>
<dbReference type="PANTHER" id="PTHR30065:SF1">
    <property type="entry name" value="SURFACE PRESENTATION OF ANTIGENS PROTEIN SPAR"/>
    <property type="match status" value="1"/>
</dbReference>
<evidence type="ECO:0000256" key="7">
    <source>
        <dbReference type="ARBA" id="ARBA00023136"/>
    </source>
</evidence>
<feature type="transmembrane region" description="Helical" evidence="10">
    <location>
        <begin position="66"/>
        <end position="87"/>
    </location>
</feature>
<name>A0ABY5MHW5_9HYPH</name>
<keyword evidence="4 10" id="KW-1003">Cell membrane</keyword>
<comment type="subcellular location">
    <subcellularLocation>
        <location evidence="10">Cell membrane</location>
        <topology evidence="10">Multi-pass membrane protein</topology>
    </subcellularLocation>
    <subcellularLocation>
        <location evidence="10">Bacterial flagellum basal body</location>
    </subcellularLocation>
</comment>
<keyword evidence="12" id="KW-1185">Reference proteome</keyword>
<evidence type="ECO:0000256" key="1">
    <source>
        <dbReference type="ARBA" id="ARBA00002578"/>
    </source>
</evidence>
<evidence type="ECO:0000256" key="2">
    <source>
        <dbReference type="ARBA" id="ARBA00009772"/>
    </source>
</evidence>
<feature type="transmembrane region" description="Helical" evidence="10">
    <location>
        <begin position="120"/>
        <end position="143"/>
    </location>
</feature>
<dbReference type="Pfam" id="PF01311">
    <property type="entry name" value="Bac_export_1"/>
    <property type="match status" value="1"/>
</dbReference>
<organism evidence="11 12">
    <name type="scientific">Nitratireductor thuwali</name>
    <dbReference type="NCBI Taxonomy" id="2267699"/>
    <lineage>
        <taxon>Bacteria</taxon>
        <taxon>Pseudomonadati</taxon>
        <taxon>Pseudomonadota</taxon>
        <taxon>Alphaproteobacteria</taxon>
        <taxon>Hyphomicrobiales</taxon>
        <taxon>Phyllobacteriaceae</taxon>
        <taxon>Nitratireductor</taxon>
    </lineage>
</organism>
<gene>
    <name evidence="11" type="ORF">NTH_01280</name>
</gene>
<dbReference type="InterPro" id="IPR002010">
    <property type="entry name" value="T3SS_IM_R"/>
</dbReference>
<sequence>MIETAVLAAFLAFCRIGACFMFLPGLGSARVPPQIRLFVAVAASLALLMHLWEVIAPHVTRQPGPLLLLVGSELLIGSLIGLVARYYVLSLQFIGSAIAMMIGFGMAGGGPAIEEQEPQPAIAVLISFSALMLLFVLNFHHAIIGALVGSYRLAPVNALFDPQSALVDLTDTLSEAFMVMIRLGSPFVAYGILVNLAIGFINKLTPQIPIYFISLPFVIAGGLLLLYIAIGTFLSLFADGFFPVTVGR</sequence>
<evidence type="ECO:0000256" key="4">
    <source>
        <dbReference type="ARBA" id="ARBA00022475"/>
    </source>
</evidence>
<keyword evidence="5 10" id="KW-0812">Transmembrane</keyword>
<evidence type="ECO:0000256" key="8">
    <source>
        <dbReference type="ARBA" id="ARBA00023143"/>
    </source>
</evidence>
<reference evidence="11 12" key="1">
    <citation type="submission" date="2018-07" db="EMBL/GenBank/DDBJ databases">
        <title>Genome sequence of Nitratireductor thuwali#1536.</title>
        <authorList>
            <person name="Michoud G."/>
            <person name="Merlino G."/>
            <person name="Sefrji F.O."/>
            <person name="Daffonchio D."/>
        </authorList>
    </citation>
    <scope>NUCLEOTIDE SEQUENCE [LARGE SCALE GENOMIC DNA]</scope>
    <source>
        <strain evidence="12">Nit1536</strain>
    </source>
</reference>
<evidence type="ECO:0000256" key="6">
    <source>
        <dbReference type="ARBA" id="ARBA00022989"/>
    </source>
</evidence>
<dbReference type="PRINTS" id="PR00953">
    <property type="entry name" value="TYPE3IMRPROT"/>
</dbReference>
<comment type="function">
    <text evidence="1 10">Role in flagellar biosynthesis.</text>
</comment>
<evidence type="ECO:0000256" key="10">
    <source>
        <dbReference type="RuleBase" id="RU362071"/>
    </source>
</evidence>
<dbReference type="RefSeq" id="WP_338529232.1">
    <property type="nucleotide sequence ID" value="NZ_CP030941.1"/>
</dbReference>
<protein>
    <recommendedName>
        <fullName evidence="3 9">Flagellar biosynthetic protein FliR</fullName>
    </recommendedName>
</protein>
<dbReference type="NCBIfam" id="TIGR01400">
    <property type="entry name" value="fliR"/>
    <property type="match status" value="1"/>
</dbReference>
<dbReference type="Proteomes" id="UP001342418">
    <property type="component" value="Chromosome"/>
</dbReference>
<evidence type="ECO:0000313" key="11">
    <source>
        <dbReference type="EMBL" id="UUP16833.1"/>
    </source>
</evidence>
<keyword evidence="6 10" id="KW-1133">Transmembrane helix</keyword>